<dbReference type="Pfam" id="PF07686">
    <property type="entry name" value="V-set"/>
    <property type="match status" value="1"/>
</dbReference>
<sequence length="223" mass="25772">MDMLRVFLVGLLGVVSCRSGLDQCSVSEVTVSPGGNITLYCDCKTSSEAYKIVWFRNCSHENQPTLVLKLQRNTMIDSNILNQFPRIHLVKNQSSYDLLITNISDSDEGLYYCGTEQKKVDDSAAIKHVYRYGNVTRIILYHSTYPEIHHFSRTSDVSWMMVFTPAFTILSSFLSFMLVFHICQKTAKDPQVHMRRPDTKHQTRWNQDEDVFLTRVVFRAQDQ</sequence>
<keyword evidence="7" id="KW-0325">Glycoprotein</keyword>
<dbReference type="AlphaFoldDB" id="A0AAJ8DPY7"/>
<dbReference type="GeneID" id="108896450"/>
<feature type="transmembrane region" description="Helical" evidence="8">
    <location>
        <begin position="159"/>
        <end position="180"/>
    </location>
</feature>
<evidence type="ECO:0000313" key="12">
    <source>
        <dbReference type="RefSeq" id="XP_050926623.1"/>
    </source>
</evidence>
<evidence type="ECO:0000256" key="9">
    <source>
        <dbReference type="SAM" id="SignalP"/>
    </source>
</evidence>
<comment type="subcellular location">
    <subcellularLocation>
        <location evidence="1">Cell membrane</location>
    </subcellularLocation>
</comment>
<dbReference type="SMART" id="SM00409">
    <property type="entry name" value="IG"/>
    <property type="match status" value="1"/>
</dbReference>
<reference evidence="12" key="1">
    <citation type="submission" date="2025-08" db="UniProtKB">
        <authorList>
            <consortium name="RefSeq"/>
        </authorList>
    </citation>
    <scope>IDENTIFICATION</scope>
    <source>
        <tissue evidence="12">Brain</tissue>
    </source>
</reference>
<dbReference type="GO" id="GO:0005886">
    <property type="term" value="C:plasma membrane"/>
    <property type="evidence" value="ECO:0007669"/>
    <property type="project" value="UniProtKB-SubCell"/>
</dbReference>
<evidence type="ECO:0000256" key="3">
    <source>
        <dbReference type="ARBA" id="ARBA00022729"/>
    </source>
</evidence>
<feature type="domain" description="Ig-like" evidence="10">
    <location>
        <begin position="27"/>
        <end position="127"/>
    </location>
</feature>
<dbReference type="InterPro" id="IPR003599">
    <property type="entry name" value="Ig_sub"/>
</dbReference>
<keyword evidence="5 8" id="KW-0472">Membrane</keyword>
<dbReference type="GO" id="GO:0002376">
    <property type="term" value="P:immune system process"/>
    <property type="evidence" value="ECO:0007669"/>
    <property type="project" value="UniProtKB-KW"/>
</dbReference>
<dbReference type="GO" id="GO:0009617">
    <property type="term" value="P:response to bacterium"/>
    <property type="evidence" value="ECO:0007669"/>
    <property type="project" value="TreeGrafter"/>
</dbReference>
<feature type="signal peptide" evidence="9">
    <location>
        <begin position="1"/>
        <end position="17"/>
    </location>
</feature>
<accession>A0AAJ8DPY7</accession>
<keyword evidence="8" id="KW-0812">Transmembrane</keyword>
<gene>
    <name evidence="12" type="primary">LOC108896450</name>
</gene>
<evidence type="ECO:0000256" key="8">
    <source>
        <dbReference type="SAM" id="Phobius"/>
    </source>
</evidence>
<evidence type="ECO:0000256" key="2">
    <source>
        <dbReference type="ARBA" id="ARBA00022475"/>
    </source>
</evidence>
<dbReference type="InterPro" id="IPR013106">
    <property type="entry name" value="Ig_V-set"/>
</dbReference>
<evidence type="ECO:0000256" key="7">
    <source>
        <dbReference type="ARBA" id="ARBA00023180"/>
    </source>
</evidence>
<keyword evidence="3 9" id="KW-0732">Signal</keyword>
<name>A0AAJ8DPY7_LATCA</name>
<keyword evidence="8" id="KW-1133">Transmembrane helix</keyword>
<dbReference type="InterPro" id="IPR052051">
    <property type="entry name" value="TCR_complex_component"/>
</dbReference>
<dbReference type="Proteomes" id="UP000694890">
    <property type="component" value="Linkage group LG5"/>
</dbReference>
<evidence type="ECO:0000313" key="11">
    <source>
        <dbReference type="Proteomes" id="UP000694890"/>
    </source>
</evidence>
<evidence type="ECO:0000256" key="6">
    <source>
        <dbReference type="ARBA" id="ARBA00023157"/>
    </source>
</evidence>
<evidence type="ECO:0000259" key="10">
    <source>
        <dbReference type="PROSITE" id="PS50835"/>
    </source>
</evidence>
<dbReference type="InterPro" id="IPR013783">
    <property type="entry name" value="Ig-like_fold"/>
</dbReference>
<dbReference type="PANTHER" id="PTHR19433:SF111">
    <property type="entry name" value="T CELL RECEPTOR ALPHA VARIABLE 4"/>
    <property type="match status" value="1"/>
</dbReference>
<evidence type="ECO:0000256" key="4">
    <source>
        <dbReference type="ARBA" id="ARBA00022859"/>
    </source>
</evidence>
<dbReference type="Gene3D" id="2.60.40.10">
    <property type="entry name" value="Immunoglobulins"/>
    <property type="match status" value="1"/>
</dbReference>
<proteinExistence type="predicted"/>
<dbReference type="PANTHER" id="PTHR19433">
    <property type="entry name" value="T-CELL RECEPTOR ALPHA CHAIN V REGION-RELATED"/>
    <property type="match status" value="1"/>
</dbReference>
<keyword evidence="4" id="KW-0391">Immunity</keyword>
<dbReference type="PROSITE" id="PS50835">
    <property type="entry name" value="IG_LIKE"/>
    <property type="match status" value="1"/>
</dbReference>
<keyword evidence="6" id="KW-1015">Disulfide bond</keyword>
<dbReference type="PROSITE" id="PS51257">
    <property type="entry name" value="PROKAR_LIPOPROTEIN"/>
    <property type="match status" value="1"/>
</dbReference>
<evidence type="ECO:0000256" key="1">
    <source>
        <dbReference type="ARBA" id="ARBA00004236"/>
    </source>
</evidence>
<protein>
    <submittedName>
        <fullName evidence="12">Uncharacterized protein LOC108896450 isoform X2</fullName>
    </submittedName>
</protein>
<dbReference type="InterPro" id="IPR007110">
    <property type="entry name" value="Ig-like_dom"/>
</dbReference>
<keyword evidence="2" id="KW-1003">Cell membrane</keyword>
<evidence type="ECO:0000256" key="5">
    <source>
        <dbReference type="ARBA" id="ARBA00023136"/>
    </source>
</evidence>
<organism evidence="11 12">
    <name type="scientific">Lates calcarifer</name>
    <name type="common">Barramundi</name>
    <name type="synonym">Holocentrus calcarifer</name>
    <dbReference type="NCBI Taxonomy" id="8187"/>
    <lineage>
        <taxon>Eukaryota</taxon>
        <taxon>Metazoa</taxon>
        <taxon>Chordata</taxon>
        <taxon>Craniata</taxon>
        <taxon>Vertebrata</taxon>
        <taxon>Euteleostomi</taxon>
        <taxon>Actinopterygii</taxon>
        <taxon>Neopterygii</taxon>
        <taxon>Teleostei</taxon>
        <taxon>Neoteleostei</taxon>
        <taxon>Acanthomorphata</taxon>
        <taxon>Carangaria</taxon>
        <taxon>Carangaria incertae sedis</taxon>
        <taxon>Centropomidae</taxon>
        <taxon>Lates</taxon>
    </lineage>
</organism>
<dbReference type="CDD" id="cd00099">
    <property type="entry name" value="IgV"/>
    <property type="match status" value="1"/>
</dbReference>
<feature type="chain" id="PRO_5042485030" evidence="9">
    <location>
        <begin position="18"/>
        <end position="223"/>
    </location>
</feature>
<dbReference type="SUPFAM" id="SSF48726">
    <property type="entry name" value="Immunoglobulin"/>
    <property type="match status" value="1"/>
</dbReference>
<dbReference type="InterPro" id="IPR036179">
    <property type="entry name" value="Ig-like_dom_sf"/>
</dbReference>
<dbReference type="RefSeq" id="XP_050926623.1">
    <property type="nucleotide sequence ID" value="XM_051070666.1"/>
</dbReference>